<dbReference type="Proteomes" id="UP000324222">
    <property type="component" value="Unassembled WGS sequence"/>
</dbReference>
<dbReference type="EMBL" id="VSRR010020013">
    <property type="protein sequence ID" value="MPC62743.1"/>
    <property type="molecule type" value="Genomic_DNA"/>
</dbReference>
<keyword evidence="2" id="KW-1185">Reference proteome</keyword>
<dbReference type="AlphaFoldDB" id="A0A5B7GYH1"/>
<comment type="caution">
    <text evidence="1">The sequence shown here is derived from an EMBL/GenBank/DDBJ whole genome shotgun (WGS) entry which is preliminary data.</text>
</comment>
<gene>
    <name evidence="1" type="ORF">E2C01_056834</name>
</gene>
<protein>
    <submittedName>
        <fullName evidence="1">Uncharacterized protein</fullName>
    </submittedName>
</protein>
<accession>A0A5B7GYH1</accession>
<evidence type="ECO:0000313" key="2">
    <source>
        <dbReference type="Proteomes" id="UP000324222"/>
    </source>
</evidence>
<sequence length="69" mass="7919">MKGRKPCTARLQEERRHAVSKISRTISMKTIKDRKRCNILVVREVEDSQSGGELMRLKAFDSTLSNKTV</sequence>
<proteinExistence type="predicted"/>
<reference evidence="1 2" key="1">
    <citation type="submission" date="2019-05" db="EMBL/GenBank/DDBJ databases">
        <title>Another draft genome of Portunus trituberculatus and its Hox gene families provides insights of decapod evolution.</title>
        <authorList>
            <person name="Jeong J.-H."/>
            <person name="Song I."/>
            <person name="Kim S."/>
            <person name="Choi T."/>
            <person name="Kim D."/>
            <person name="Ryu S."/>
            <person name="Kim W."/>
        </authorList>
    </citation>
    <scope>NUCLEOTIDE SEQUENCE [LARGE SCALE GENOMIC DNA]</scope>
    <source>
        <tissue evidence="1">Muscle</tissue>
    </source>
</reference>
<evidence type="ECO:0000313" key="1">
    <source>
        <dbReference type="EMBL" id="MPC62743.1"/>
    </source>
</evidence>
<name>A0A5B7GYH1_PORTR</name>
<organism evidence="1 2">
    <name type="scientific">Portunus trituberculatus</name>
    <name type="common">Swimming crab</name>
    <name type="synonym">Neptunus trituberculatus</name>
    <dbReference type="NCBI Taxonomy" id="210409"/>
    <lineage>
        <taxon>Eukaryota</taxon>
        <taxon>Metazoa</taxon>
        <taxon>Ecdysozoa</taxon>
        <taxon>Arthropoda</taxon>
        <taxon>Crustacea</taxon>
        <taxon>Multicrustacea</taxon>
        <taxon>Malacostraca</taxon>
        <taxon>Eumalacostraca</taxon>
        <taxon>Eucarida</taxon>
        <taxon>Decapoda</taxon>
        <taxon>Pleocyemata</taxon>
        <taxon>Brachyura</taxon>
        <taxon>Eubrachyura</taxon>
        <taxon>Portunoidea</taxon>
        <taxon>Portunidae</taxon>
        <taxon>Portuninae</taxon>
        <taxon>Portunus</taxon>
    </lineage>
</organism>